<proteinExistence type="predicted"/>
<evidence type="ECO:0000313" key="2">
    <source>
        <dbReference type="EMBL" id="CAH3018105.1"/>
    </source>
</evidence>
<dbReference type="InterPro" id="IPR000305">
    <property type="entry name" value="GIY-YIG_endonuc"/>
</dbReference>
<dbReference type="InterPro" id="IPR035901">
    <property type="entry name" value="GIY-YIG_endonuc_sf"/>
</dbReference>
<keyword evidence="3" id="KW-1185">Reference proteome</keyword>
<dbReference type="Proteomes" id="UP001159427">
    <property type="component" value="Unassembled WGS sequence"/>
</dbReference>
<gene>
    <name evidence="2" type="ORF">PEVE_00041284</name>
</gene>
<organism evidence="2 3">
    <name type="scientific">Porites evermanni</name>
    <dbReference type="NCBI Taxonomy" id="104178"/>
    <lineage>
        <taxon>Eukaryota</taxon>
        <taxon>Metazoa</taxon>
        <taxon>Cnidaria</taxon>
        <taxon>Anthozoa</taxon>
        <taxon>Hexacorallia</taxon>
        <taxon>Scleractinia</taxon>
        <taxon>Fungiina</taxon>
        <taxon>Poritidae</taxon>
        <taxon>Porites</taxon>
    </lineage>
</organism>
<evidence type="ECO:0000259" key="1">
    <source>
        <dbReference type="PROSITE" id="PS50164"/>
    </source>
</evidence>
<reference evidence="2 3" key="1">
    <citation type="submission" date="2022-05" db="EMBL/GenBank/DDBJ databases">
        <authorList>
            <consortium name="Genoscope - CEA"/>
            <person name="William W."/>
        </authorList>
    </citation>
    <scope>NUCLEOTIDE SEQUENCE [LARGE SCALE GENOMIC DNA]</scope>
</reference>
<name>A0ABN8LLR2_9CNID</name>
<protein>
    <recommendedName>
        <fullName evidence="1">GIY-YIG domain-containing protein</fullName>
    </recommendedName>
</protein>
<sequence>IDLRLVFTTFKVRNLFNVKDAVPEGLRTRVVYKFSCASCNACYVGETSRHFSTRVREHLLSDRSSNVFKHLHGSEFCRASCTPDCFEILDSAATKYQVKLKESMFIKWEKPDLNQQVKHINLTLSL</sequence>
<dbReference type="PROSITE" id="PS50164">
    <property type="entry name" value="GIY_YIG"/>
    <property type="match status" value="1"/>
</dbReference>
<feature type="non-terminal residue" evidence="2">
    <location>
        <position position="1"/>
    </location>
</feature>
<evidence type="ECO:0000313" key="3">
    <source>
        <dbReference type="Proteomes" id="UP001159427"/>
    </source>
</evidence>
<feature type="domain" description="GIY-YIG" evidence="1">
    <location>
        <begin position="27"/>
        <end position="115"/>
    </location>
</feature>
<dbReference type="SUPFAM" id="SSF82771">
    <property type="entry name" value="GIY-YIG endonuclease"/>
    <property type="match status" value="1"/>
</dbReference>
<accession>A0ABN8LLR2</accession>
<dbReference type="EMBL" id="CALNXI010000078">
    <property type="protein sequence ID" value="CAH3018105.1"/>
    <property type="molecule type" value="Genomic_DNA"/>
</dbReference>
<comment type="caution">
    <text evidence="2">The sequence shown here is derived from an EMBL/GenBank/DDBJ whole genome shotgun (WGS) entry which is preliminary data.</text>
</comment>